<dbReference type="CDD" id="cd08054">
    <property type="entry name" value="gp6"/>
    <property type="match status" value="1"/>
</dbReference>
<keyword evidence="2" id="KW-1185">Reference proteome</keyword>
<dbReference type="Gene3D" id="1.10.3230.30">
    <property type="entry name" value="Phage gp6-like head-tail connector protein"/>
    <property type="match status" value="1"/>
</dbReference>
<gene>
    <name evidence="1" type="ORF">JF535_13220</name>
</gene>
<dbReference type="InterPro" id="IPR006450">
    <property type="entry name" value="Phage_HK97_gp6-like"/>
</dbReference>
<comment type="caution">
    <text evidence="1">The sequence shown here is derived from an EMBL/GenBank/DDBJ whole genome shotgun (WGS) entry which is preliminary data.</text>
</comment>
<dbReference type="RefSeq" id="WP_207002913.1">
    <property type="nucleotide sequence ID" value="NZ_JAEKJR010000002.1"/>
</dbReference>
<sequence>MIFDLELVKKHLIVEHDDDDAYITSLCVAAEQQFNQYTGRVLYAEGADLSSEPDNAIALSESIQLGAMVLVGSLYENREGGSQLPLPTRMLWNPYRWLHV</sequence>
<proteinExistence type="predicted"/>
<accession>A0ABS3E922</accession>
<evidence type="ECO:0000313" key="2">
    <source>
        <dbReference type="Proteomes" id="UP000664293"/>
    </source>
</evidence>
<name>A0ABS3E922_9GAMM</name>
<dbReference type="InterPro" id="IPR021146">
    <property type="entry name" value="Phage_gp6-like_head-tail"/>
</dbReference>
<dbReference type="Pfam" id="PF05135">
    <property type="entry name" value="Phage_connect_1"/>
    <property type="match status" value="1"/>
</dbReference>
<evidence type="ECO:0000313" key="1">
    <source>
        <dbReference type="EMBL" id="MBN8431812.1"/>
    </source>
</evidence>
<organism evidence="1 2">
    <name type="scientific">Microbulbifer salipaludis</name>
    <dbReference type="NCBI Taxonomy" id="187980"/>
    <lineage>
        <taxon>Bacteria</taxon>
        <taxon>Pseudomonadati</taxon>
        <taxon>Pseudomonadota</taxon>
        <taxon>Gammaproteobacteria</taxon>
        <taxon>Cellvibrionales</taxon>
        <taxon>Microbulbiferaceae</taxon>
        <taxon>Microbulbifer</taxon>
    </lineage>
</organism>
<dbReference type="EMBL" id="JAEKJR010000002">
    <property type="protein sequence ID" value="MBN8431812.1"/>
    <property type="molecule type" value="Genomic_DNA"/>
</dbReference>
<protein>
    <submittedName>
        <fullName evidence="1">Phage gp6-like head-tail connector protein</fullName>
    </submittedName>
</protein>
<reference evidence="1 2" key="1">
    <citation type="submission" date="2020-12" db="EMBL/GenBank/DDBJ databases">
        <title>Oil enriched cultivation method for isolating marine PHA-producing bacteria.</title>
        <authorList>
            <person name="Zheng W."/>
            <person name="Yu S."/>
            <person name="Huang Y."/>
        </authorList>
    </citation>
    <scope>NUCLEOTIDE SEQUENCE [LARGE SCALE GENOMIC DNA]</scope>
    <source>
        <strain evidence="1 2">SN0-2</strain>
    </source>
</reference>
<dbReference type="NCBIfam" id="TIGR01560">
    <property type="entry name" value="put_DNA_pack"/>
    <property type="match status" value="1"/>
</dbReference>
<dbReference type="Proteomes" id="UP000664293">
    <property type="component" value="Unassembled WGS sequence"/>
</dbReference>